<organism evidence="2 3">
    <name type="scientific">Octopus vulgaris</name>
    <name type="common">Common octopus</name>
    <dbReference type="NCBI Taxonomy" id="6645"/>
    <lineage>
        <taxon>Eukaryota</taxon>
        <taxon>Metazoa</taxon>
        <taxon>Spiralia</taxon>
        <taxon>Lophotrochozoa</taxon>
        <taxon>Mollusca</taxon>
        <taxon>Cephalopoda</taxon>
        <taxon>Coleoidea</taxon>
        <taxon>Octopodiformes</taxon>
        <taxon>Octopoda</taxon>
        <taxon>Incirrata</taxon>
        <taxon>Octopodidae</taxon>
        <taxon>Octopus</taxon>
    </lineage>
</organism>
<protein>
    <submittedName>
        <fullName evidence="2">Uncharacterized protein</fullName>
    </submittedName>
</protein>
<gene>
    <name evidence="2" type="ORF">OCTVUL_1B013853</name>
</gene>
<dbReference type="AlphaFoldDB" id="A0AA36B269"/>
<keyword evidence="3" id="KW-1185">Reference proteome</keyword>
<feature type="region of interest" description="Disordered" evidence="1">
    <location>
        <begin position="60"/>
        <end position="119"/>
    </location>
</feature>
<evidence type="ECO:0000313" key="2">
    <source>
        <dbReference type="EMBL" id="CAI9725923.1"/>
    </source>
</evidence>
<reference evidence="2" key="1">
    <citation type="submission" date="2023-08" db="EMBL/GenBank/DDBJ databases">
        <authorList>
            <person name="Alioto T."/>
            <person name="Alioto T."/>
            <person name="Gomez Garrido J."/>
        </authorList>
    </citation>
    <scope>NUCLEOTIDE SEQUENCE</scope>
</reference>
<dbReference type="Proteomes" id="UP001162480">
    <property type="component" value="Chromosome 7"/>
</dbReference>
<sequence>MLTGSPYISPTHHTPKSYRLRFKKSYDHNQLFFRRPVTTYFPPFAVLQSRDNVLLSRHKRNYGDANDDGDKEAKVGGGKAQVKMGETGGGGGEGEEEEKEKEEGEEEDDDEEKEDGEEE</sequence>
<proteinExistence type="predicted"/>
<accession>A0AA36B269</accession>
<dbReference type="EMBL" id="OX597820">
    <property type="protein sequence ID" value="CAI9725923.1"/>
    <property type="molecule type" value="Genomic_DNA"/>
</dbReference>
<feature type="compositionally biased region" description="Acidic residues" evidence="1">
    <location>
        <begin position="93"/>
        <end position="119"/>
    </location>
</feature>
<evidence type="ECO:0000313" key="3">
    <source>
        <dbReference type="Proteomes" id="UP001162480"/>
    </source>
</evidence>
<name>A0AA36B269_OCTVU</name>
<evidence type="ECO:0000256" key="1">
    <source>
        <dbReference type="SAM" id="MobiDB-lite"/>
    </source>
</evidence>